<accession>A0ABY7QU08</accession>
<dbReference type="PROSITE" id="PS00174">
    <property type="entry name" value="P_GLUCOSE_ISOMERASE_2"/>
    <property type="match status" value="1"/>
</dbReference>
<protein>
    <recommendedName>
        <fullName evidence="3 8">Glucose-6-phosphate isomerase</fullName>
        <ecNumber evidence="3 8">5.3.1.9</ecNumber>
    </recommendedName>
</protein>
<dbReference type="PRINTS" id="PR00662">
    <property type="entry name" value="G6PISOMERASE"/>
</dbReference>
<comment type="similarity">
    <text evidence="2 8">Belongs to the GPI family.</text>
</comment>
<evidence type="ECO:0000313" key="9">
    <source>
        <dbReference type="EMBL" id="WBW50259.1"/>
    </source>
</evidence>
<dbReference type="SUPFAM" id="SSF53697">
    <property type="entry name" value="SIS domain"/>
    <property type="match status" value="1"/>
</dbReference>
<dbReference type="PROSITE" id="PS51463">
    <property type="entry name" value="P_GLUCOSE_ISOMERASE_3"/>
    <property type="match status" value="1"/>
</dbReference>
<comment type="pathway">
    <text evidence="1 8">Carbohydrate degradation; glycolysis; D-glyceraldehyde 3-phosphate and glycerone phosphate from D-glucose: step 2/4.</text>
</comment>
<comment type="catalytic activity">
    <reaction evidence="7 8">
        <text>alpha-D-glucose 6-phosphate = beta-D-fructose 6-phosphate</text>
        <dbReference type="Rhea" id="RHEA:11816"/>
        <dbReference type="ChEBI" id="CHEBI:57634"/>
        <dbReference type="ChEBI" id="CHEBI:58225"/>
        <dbReference type="EC" id="5.3.1.9"/>
    </reaction>
</comment>
<evidence type="ECO:0000256" key="7">
    <source>
        <dbReference type="ARBA" id="ARBA00029321"/>
    </source>
</evidence>
<dbReference type="InterPro" id="IPR035476">
    <property type="entry name" value="SIS_PGI_1"/>
</dbReference>
<dbReference type="RefSeq" id="WP_271191791.1">
    <property type="nucleotide sequence ID" value="NZ_CP115667.1"/>
</dbReference>
<evidence type="ECO:0000256" key="8">
    <source>
        <dbReference type="RuleBase" id="RU000612"/>
    </source>
</evidence>
<dbReference type="CDD" id="cd05016">
    <property type="entry name" value="SIS_PGI_2"/>
    <property type="match status" value="1"/>
</dbReference>
<organism evidence="9 10">
    <name type="scientific">Peptoniphilus equinus</name>
    <dbReference type="NCBI Taxonomy" id="3016343"/>
    <lineage>
        <taxon>Bacteria</taxon>
        <taxon>Bacillati</taxon>
        <taxon>Bacillota</taxon>
        <taxon>Tissierellia</taxon>
        <taxon>Tissierellales</taxon>
        <taxon>Peptoniphilaceae</taxon>
        <taxon>Peptoniphilus</taxon>
    </lineage>
</organism>
<dbReference type="InterPro" id="IPR035482">
    <property type="entry name" value="SIS_PGI_2"/>
</dbReference>
<reference evidence="9 10" key="1">
    <citation type="submission" date="2023-01" db="EMBL/GenBank/DDBJ databases">
        <authorList>
            <person name="Lee S.H."/>
            <person name="Jung H.S."/>
            <person name="Yun J.U."/>
        </authorList>
    </citation>
    <scope>NUCLEOTIDE SEQUENCE [LARGE SCALE GENOMIC DNA]</scope>
    <source>
        <strain evidence="9 10">CBA3646</strain>
    </source>
</reference>
<sequence>MLTYSGIDSDAPCDLEALVAEAQITYKDYLGWQNPENSLRELDRIKELAQFIKDNYELVIVCGAGGSYTGARAIIEATDGQSANLTRKTKVVFMGNHLSSLGLQEVLSFVDTFNTCMIVVSKSGTTIETNIGYQLVLRRFKEKYENPYERIVIITGDDTGFLYREHAAHGMELLTVPKDVGGRYSLHTAVGLLPMAVADVDIDAFLAGLFDYRRLTENADNPSRRYACDRRALFLKGKTTEFLVSYDPRMEYYQKWYVQLFGESEGKHKDVIFPSYMVNTTDLHSMGQYLQEGPGNVFETVIDVSRYPVDFDVNLAAFDDCYQAHDHFSLNALKRIVSRATKEAHQKNDVTSLGIELERLDAYTMGEMAYFFMEACFVSSLLFHAHPFNQPGVEEYKQEYKHRLQ</sequence>
<gene>
    <name evidence="9" type="ORF">O6R05_01570</name>
</gene>
<dbReference type="Pfam" id="PF00342">
    <property type="entry name" value="PGI"/>
    <property type="match status" value="1"/>
</dbReference>
<dbReference type="InterPro" id="IPR018189">
    <property type="entry name" value="Phosphoglucose_isomerase_CS"/>
</dbReference>
<evidence type="ECO:0000256" key="1">
    <source>
        <dbReference type="ARBA" id="ARBA00004926"/>
    </source>
</evidence>
<evidence type="ECO:0000256" key="4">
    <source>
        <dbReference type="ARBA" id="ARBA00022432"/>
    </source>
</evidence>
<name>A0ABY7QU08_9FIRM</name>
<dbReference type="InterPro" id="IPR046348">
    <property type="entry name" value="SIS_dom_sf"/>
</dbReference>
<dbReference type="EC" id="5.3.1.9" evidence="3 8"/>
<keyword evidence="5 8" id="KW-0324">Glycolysis</keyword>
<dbReference type="Proteomes" id="UP001210339">
    <property type="component" value="Chromosome"/>
</dbReference>
<dbReference type="PANTHER" id="PTHR11469:SF1">
    <property type="entry name" value="GLUCOSE-6-PHOSPHATE ISOMERASE"/>
    <property type="match status" value="1"/>
</dbReference>
<evidence type="ECO:0000256" key="5">
    <source>
        <dbReference type="ARBA" id="ARBA00023152"/>
    </source>
</evidence>
<dbReference type="InterPro" id="IPR001672">
    <property type="entry name" value="G6P_Isomerase"/>
</dbReference>
<evidence type="ECO:0000256" key="3">
    <source>
        <dbReference type="ARBA" id="ARBA00011952"/>
    </source>
</evidence>
<dbReference type="CDD" id="cd05015">
    <property type="entry name" value="SIS_PGI_1"/>
    <property type="match status" value="1"/>
</dbReference>
<keyword evidence="4 8" id="KW-0312">Gluconeogenesis</keyword>
<dbReference type="Gene3D" id="3.40.50.10490">
    <property type="entry name" value="Glucose-6-phosphate isomerase like protein, domain 1"/>
    <property type="match status" value="2"/>
</dbReference>
<evidence type="ECO:0000256" key="6">
    <source>
        <dbReference type="ARBA" id="ARBA00023235"/>
    </source>
</evidence>
<evidence type="ECO:0000256" key="2">
    <source>
        <dbReference type="ARBA" id="ARBA00006604"/>
    </source>
</evidence>
<keyword evidence="6 8" id="KW-0413">Isomerase</keyword>
<evidence type="ECO:0000313" key="10">
    <source>
        <dbReference type="Proteomes" id="UP001210339"/>
    </source>
</evidence>
<proteinExistence type="inferred from homology"/>
<dbReference type="EMBL" id="CP115667">
    <property type="protein sequence ID" value="WBW50259.1"/>
    <property type="molecule type" value="Genomic_DNA"/>
</dbReference>
<dbReference type="PANTHER" id="PTHR11469">
    <property type="entry name" value="GLUCOSE-6-PHOSPHATE ISOMERASE"/>
    <property type="match status" value="1"/>
</dbReference>
<keyword evidence="10" id="KW-1185">Reference proteome</keyword>